<dbReference type="Pfam" id="PF01974">
    <property type="entry name" value="tRNA_int_endo"/>
    <property type="match status" value="1"/>
</dbReference>
<dbReference type="PANTHER" id="PTHR13070">
    <property type="entry name" value="TRNA-SPLICING ENDONUCLEASE SUBUNIT SEN34-RELATED"/>
    <property type="match status" value="1"/>
</dbReference>
<evidence type="ECO:0000313" key="8">
    <source>
        <dbReference type="Proteomes" id="UP001652740"/>
    </source>
</evidence>
<keyword evidence="2 4" id="KW-0819">tRNA processing</keyword>
<keyword evidence="9" id="KW-0255">Endonuclease</keyword>
<evidence type="ECO:0000259" key="6">
    <source>
        <dbReference type="Pfam" id="PF01974"/>
    </source>
</evidence>
<evidence type="ECO:0000256" key="5">
    <source>
        <dbReference type="PIRSR" id="PIRSR017250-50"/>
    </source>
</evidence>
<dbReference type="GO" id="GO:0000214">
    <property type="term" value="C:tRNA-intron endonuclease complex"/>
    <property type="evidence" value="ECO:0007669"/>
    <property type="project" value="UniProtKB-UniRule"/>
</dbReference>
<dbReference type="Gene3D" id="3.40.1350.10">
    <property type="match status" value="1"/>
</dbReference>
<feature type="active site" evidence="5">
    <location>
        <position position="257"/>
    </location>
</feature>
<evidence type="ECO:0000256" key="1">
    <source>
        <dbReference type="ARBA" id="ARBA00008078"/>
    </source>
</evidence>
<dbReference type="GeneID" id="113521360"/>
<comment type="similarity">
    <text evidence="1 4">Belongs to the tRNA-intron endonuclease family.</text>
</comment>
<dbReference type="GO" id="GO:0003676">
    <property type="term" value="F:nucleic acid binding"/>
    <property type="evidence" value="ECO:0007669"/>
    <property type="project" value="InterPro"/>
</dbReference>
<reference evidence="9" key="1">
    <citation type="submission" date="2025-08" db="UniProtKB">
        <authorList>
            <consortium name="RefSeq"/>
        </authorList>
    </citation>
    <scope>IDENTIFICATION</scope>
    <source>
        <tissue evidence="9">Whole larvae</tissue>
    </source>
</reference>
<dbReference type="InterPro" id="IPR059049">
    <property type="entry name" value="TSEN34_N"/>
</dbReference>
<proteinExistence type="inferred from homology"/>
<name>A0A6J1X0Y6_GALME</name>
<sequence>MTIPLYVESGVAYVWNSNDWYTLRTEYRICGALIGTVPAYPRQNEFSGLPMALMSEETALLVDKGICELFELPTITDKLTQQEVEEIKSEEQRVFQEQMKELKKRKVEQMSQKIDIIIAGKRQKLLSKGITDANLDKNLLLQEEINKLQPLPPAQLLVHLPTEHYIDIEKKHVGVDILKPSILENFGATRYAIFKDLWERGHHITSGSKFSSDFLVYPGDPVKFHAMYMVRCLCDQTTSFCPLSLVAYGRLSVAVNKIAILASRNSYGKVDYQTLQWHDSIHR</sequence>
<keyword evidence="9" id="KW-0378">Hydrolase</keyword>
<gene>
    <name evidence="9" type="primary">LOC113521360</name>
</gene>
<keyword evidence="9" id="KW-0540">Nuclease</keyword>
<dbReference type="SUPFAM" id="SSF53032">
    <property type="entry name" value="tRNA-intron endonuclease catalytic domain-like"/>
    <property type="match status" value="1"/>
</dbReference>
<dbReference type="CDD" id="cd22363">
    <property type="entry name" value="tRNA-intron_lyase_C"/>
    <property type="match status" value="1"/>
</dbReference>
<keyword evidence="3 4" id="KW-0456">Lyase</keyword>
<evidence type="ECO:0000256" key="3">
    <source>
        <dbReference type="ARBA" id="ARBA00023239"/>
    </source>
</evidence>
<evidence type="ECO:0000256" key="2">
    <source>
        <dbReference type="ARBA" id="ARBA00022694"/>
    </source>
</evidence>
<dbReference type="GO" id="GO:0000379">
    <property type="term" value="P:tRNA-type intron splice site recognition and cleavage"/>
    <property type="evidence" value="ECO:0007669"/>
    <property type="project" value="UniProtKB-UniRule"/>
</dbReference>
<dbReference type="InterPro" id="IPR016690">
    <property type="entry name" value="TSEN34"/>
</dbReference>
<feature type="active site" evidence="5">
    <location>
        <position position="217"/>
    </location>
</feature>
<accession>A0A6J1X0Y6</accession>
<comment type="function">
    <text evidence="4">Constitutes one of the two catalytic subunit of the tRNA-splicing endonuclease complex, a complex responsible for identification and cleavage of the splice sites in pre-tRNA. It cleaves pre-tRNA at the 5'- and 3'-splice sites to release the intron. The products are an intron and two tRNA half-molecules bearing 2',3'-cyclic phosphate and 5'-OH termini. There are no conserved sequences at the splice sites, but the intron is invariably located at the same site in the gene, placing the splice sites an invariant distance from the constant structural features of the tRNA body.</text>
</comment>
<keyword evidence="8" id="KW-1185">Reference proteome</keyword>
<dbReference type="Pfam" id="PF26577">
    <property type="entry name" value="TSEN34_N"/>
    <property type="match status" value="1"/>
</dbReference>
<evidence type="ECO:0000313" key="9">
    <source>
        <dbReference type="RefSeq" id="XP_026762684.2"/>
    </source>
</evidence>
<dbReference type="InterPro" id="IPR036167">
    <property type="entry name" value="tRNA_intron_Endo_cat-like_sf"/>
</dbReference>
<feature type="active site" evidence="5">
    <location>
        <position position="225"/>
    </location>
</feature>
<evidence type="ECO:0000259" key="7">
    <source>
        <dbReference type="Pfam" id="PF26577"/>
    </source>
</evidence>
<dbReference type="Proteomes" id="UP001652740">
    <property type="component" value="Unplaced"/>
</dbReference>
<feature type="domain" description="tRNA intron endonuclease catalytic" evidence="6">
    <location>
        <begin position="189"/>
        <end position="272"/>
    </location>
</feature>
<dbReference type="EC" id="4.6.1.16" evidence="4"/>
<dbReference type="PANTHER" id="PTHR13070:SF0">
    <property type="entry name" value="TRNA-SPLICING ENDONUCLEASE SUBUNIT SEN34"/>
    <property type="match status" value="1"/>
</dbReference>
<dbReference type="GO" id="GO:0000213">
    <property type="term" value="F:tRNA-intron lyase activity"/>
    <property type="evidence" value="ECO:0007669"/>
    <property type="project" value="UniProtKB-UniRule"/>
</dbReference>
<feature type="domain" description="TSEN34 N-terminal" evidence="7">
    <location>
        <begin position="3"/>
        <end position="70"/>
    </location>
</feature>
<dbReference type="AlphaFoldDB" id="A0A6J1X0Y6"/>
<dbReference type="InterPro" id="IPR006677">
    <property type="entry name" value="tRNA_intron_Endonuc_cat-like"/>
</dbReference>
<protein>
    <recommendedName>
        <fullName evidence="4">tRNA-splicing endonuclease subunit Sen34</fullName>
        <ecNumber evidence="4">4.6.1.16</ecNumber>
    </recommendedName>
</protein>
<evidence type="ECO:0000256" key="4">
    <source>
        <dbReference type="PIRNR" id="PIRNR017250"/>
    </source>
</evidence>
<dbReference type="KEGG" id="gmw:113521360"/>
<organism evidence="8 9">
    <name type="scientific">Galleria mellonella</name>
    <name type="common">Greater wax moth</name>
    <dbReference type="NCBI Taxonomy" id="7137"/>
    <lineage>
        <taxon>Eukaryota</taxon>
        <taxon>Metazoa</taxon>
        <taxon>Ecdysozoa</taxon>
        <taxon>Arthropoda</taxon>
        <taxon>Hexapoda</taxon>
        <taxon>Insecta</taxon>
        <taxon>Pterygota</taxon>
        <taxon>Neoptera</taxon>
        <taxon>Endopterygota</taxon>
        <taxon>Lepidoptera</taxon>
        <taxon>Glossata</taxon>
        <taxon>Ditrysia</taxon>
        <taxon>Pyraloidea</taxon>
        <taxon>Pyralidae</taxon>
        <taxon>Galleriinae</taxon>
        <taxon>Galleria</taxon>
    </lineage>
</organism>
<dbReference type="InParanoid" id="A0A6J1X0Y6"/>
<dbReference type="RefSeq" id="XP_026762684.2">
    <property type="nucleotide sequence ID" value="XM_026906883.3"/>
</dbReference>
<dbReference type="PIRSF" id="PIRSF017250">
    <property type="entry name" value="tRNA_splic_SEN34"/>
    <property type="match status" value="1"/>
</dbReference>
<dbReference type="InterPro" id="IPR011856">
    <property type="entry name" value="tRNA_endonuc-like_dom_sf"/>
</dbReference>